<feature type="domain" description="NADH:ubiquinone oxidoreductase intermediate-associated protein 30" evidence="1">
    <location>
        <begin position="59"/>
        <end position="232"/>
    </location>
</feature>
<dbReference type="RefSeq" id="XP_062625606.1">
    <property type="nucleotide sequence ID" value="XM_062769621.1"/>
</dbReference>
<dbReference type="PANTHER" id="PTHR13194">
    <property type="entry name" value="COMPLEX I INTERMEDIATE-ASSOCIATED PROTEIN 30"/>
    <property type="match status" value="1"/>
</dbReference>
<dbReference type="GeneID" id="87806340"/>
<organism evidence="2 3">
    <name type="scientific">Vanrija pseudolonga</name>
    <dbReference type="NCBI Taxonomy" id="143232"/>
    <lineage>
        <taxon>Eukaryota</taxon>
        <taxon>Fungi</taxon>
        <taxon>Dikarya</taxon>
        <taxon>Basidiomycota</taxon>
        <taxon>Agaricomycotina</taxon>
        <taxon>Tremellomycetes</taxon>
        <taxon>Trichosporonales</taxon>
        <taxon>Trichosporonaceae</taxon>
        <taxon>Vanrija</taxon>
    </lineage>
</organism>
<dbReference type="GO" id="GO:0005739">
    <property type="term" value="C:mitochondrion"/>
    <property type="evidence" value="ECO:0007669"/>
    <property type="project" value="TreeGrafter"/>
</dbReference>
<dbReference type="GO" id="GO:0051082">
    <property type="term" value="F:unfolded protein binding"/>
    <property type="evidence" value="ECO:0007669"/>
    <property type="project" value="TreeGrafter"/>
</dbReference>
<dbReference type="GO" id="GO:0010257">
    <property type="term" value="P:NADH dehydrogenase complex assembly"/>
    <property type="evidence" value="ECO:0007669"/>
    <property type="project" value="TreeGrafter"/>
</dbReference>
<dbReference type="InterPro" id="IPR013857">
    <property type="entry name" value="NADH-UbQ_OxRdtase-assoc_prot30"/>
</dbReference>
<keyword evidence="3" id="KW-1185">Reference proteome</keyword>
<protein>
    <submittedName>
        <fullName evidence="2">Complex I intermediate-associated protein 30, mitochondrial</fullName>
    </submittedName>
</protein>
<dbReference type="PANTHER" id="PTHR13194:SF18">
    <property type="entry name" value="COMPLEX I INTERMEDIATE-ASSOCIATED PROTEIN 30, MITOCHONDRIAL"/>
    <property type="match status" value="1"/>
</dbReference>
<sequence length="347" mass="37170">MAAHPLKTYLDRSINVLRRNTGKVLSMDVNPQPPPLPLFTFAASSASRSAPITAPSYFALGSDADIGGLSTAELTPVPDASEPTHTAFHGQLSTAVPPEFAGRIRTGYAAFRNRSRPTLFGEETWNLELFSHLKIEVAYRGWEGWRDKWVVNLQTDGPVKSDLFQHRLDLPPSPLSTASRAPLDPLHATGLQFHTLYVPLSSFVLTNSGQTAATQIGMMRQRVRTVGFALLGGGRTDTTPPSAQAAAEAEAGRRAAAGGWGVPSASEAVDPELEALLASDRPAGAPRKFFPRSAASGYHRVGAAAAAEAVAEEEEAEALEHLGPQTGYYELSLRSVEAVRYDPEADE</sequence>
<dbReference type="InterPro" id="IPR039131">
    <property type="entry name" value="NDUFAF1"/>
</dbReference>
<proteinExistence type="predicted"/>
<dbReference type="Proteomes" id="UP000827549">
    <property type="component" value="Chromosome 2"/>
</dbReference>
<accession>A0AAF1BKG0</accession>
<dbReference type="GO" id="GO:0006120">
    <property type="term" value="P:mitochondrial electron transport, NADH to ubiquinone"/>
    <property type="evidence" value="ECO:0007669"/>
    <property type="project" value="TreeGrafter"/>
</dbReference>
<gene>
    <name evidence="2" type="primary">cia30</name>
    <name evidence="2" type="ORF">LOC62_02G003094</name>
</gene>
<dbReference type="EMBL" id="CP086715">
    <property type="protein sequence ID" value="WOO79574.1"/>
    <property type="molecule type" value="Genomic_DNA"/>
</dbReference>
<name>A0AAF1BKG0_9TREE</name>
<reference evidence="2" key="1">
    <citation type="submission" date="2023-10" db="EMBL/GenBank/DDBJ databases">
        <authorList>
            <person name="Noh H."/>
        </authorList>
    </citation>
    <scope>NUCLEOTIDE SEQUENCE</scope>
    <source>
        <strain evidence="2">DUCC4014</strain>
    </source>
</reference>
<evidence type="ECO:0000259" key="1">
    <source>
        <dbReference type="Pfam" id="PF08547"/>
    </source>
</evidence>
<dbReference type="AlphaFoldDB" id="A0AAF1BKG0"/>
<evidence type="ECO:0000313" key="2">
    <source>
        <dbReference type="EMBL" id="WOO79574.1"/>
    </source>
</evidence>
<dbReference type="Pfam" id="PF08547">
    <property type="entry name" value="CIA30"/>
    <property type="match status" value="1"/>
</dbReference>
<evidence type="ECO:0000313" key="3">
    <source>
        <dbReference type="Proteomes" id="UP000827549"/>
    </source>
</evidence>